<evidence type="ECO:0000313" key="2">
    <source>
        <dbReference type="EMBL" id="KAF0729680.1"/>
    </source>
</evidence>
<dbReference type="VEuPathDB" id="FungiDB:AeMF1_003391"/>
<reference evidence="2 3" key="1">
    <citation type="submission" date="2019-07" db="EMBL/GenBank/DDBJ databases">
        <title>Genomics analysis of Aphanomyces spp. identifies a new class of oomycete effector associated with host adaptation.</title>
        <authorList>
            <person name="Gaulin E."/>
        </authorList>
    </citation>
    <scope>NUCLEOTIDE SEQUENCE [LARGE SCALE GENOMIC DNA]</scope>
    <source>
        <strain evidence="2 3">ATCC 201684</strain>
    </source>
</reference>
<protein>
    <recommendedName>
        <fullName evidence="1">Serine aminopeptidase S33 domain-containing protein</fullName>
    </recommendedName>
</protein>
<dbReference type="InterPro" id="IPR051044">
    <property type="entry name" value="MAG_DAG_Lipase"/>
</dbReference>
<dbReference type="Gene3D" id="3.40.50.1820">
    <property type="entry name" value="alpha/beta hydrolase"/>
    <property type="match status" value="1"/>
</dbReference>
<name>A0A6G0WQL7_9STRA</name>
<dbReference type="PANTHER" id="PTHR11614">
    <property type="entry name" value="PHOSPHOLIPASE-RELATED"/>
    <property type="match status" value="1"/>
</dbReference>
<keyword evidence="3" id="KW-1185">Reference proteome</keyword>
<accession>A0A6G0WQL7</accession>
<evidence type="ECO:0000259" key="1">
    <source>
        <dbReference type="Pfam" id="PF12146"/>
    </source>
</evidence>
<proteinExistence type="predicted"/>
<sequence length="293" mass="33114">MPPLGATLVEERFLLNNRGQRLYTRTYIPPKPYSNVLLFLHGGHEHSGRYHWFFLDAIERGLAIYSIDYHGHGRSEGPRHDCKSFDEYLDDINLVTDQMHADHASESVKYFVSGISFGGLFAAHISASGHHTWDGVVLVAPAIDVETSWLMSVQRKFADLLVLLMPTASIVPAIPKNEMTRDKKAIEEFDADPLVHHGPLKMRLCWVCLQGMKSLTTERRAAIKAPLLVLHGTADKATSPKLSKLFFDQVGSTIKTYHALPDQLHLLLHELEKKDNARLIFDWILNLEQSSNQ</sequence>
<evidence type="ECO:0000313" key="3">
    <source>
        <dbReference type="Proteomes" id="UP000481153"/>
    </source>
</evidence>
<feature type="domain" description="Serine aminopeptidase S33" evidence="1">
    <location>
        <begin position="35"/>
        <end position="272"/>
    </location>
</feature>
<dbReference type="Proteomes" id="UP000481153">
    <property type="component" value="Unassembled WGS sequence"/>
</dbReference>
<organism evidence="2 3">
    <name type="scientific">Aphanomyces euteiches</name>
    <dbReference type="NCBI Taxonomy" id="100861"/>
    <lineage>
        <taxon>Eukaryota</taxon>
        <taxon>Sar</taxon>
        <taxon>Stramenopiles</taxon>
        <taxon>Oomycota</taxon>
        <taxon>Saprolegniomycetes</taxon>
        <taxon>Saprolegniales</taxon>
        <taxon>Verrucalvaceae</taxon>
        <taxon>Aphanomyces</taxon>
    </lineage>
</organism>
<dbReference type="SUPFAM" id="SSF53474">
    <property type="entry name" value="alpha/beta-Hydrolases"/>
    <property type="match status" value="1"/>
</dbReference>
<gene>
    <name evidence="2" type="ORF">Ae201684_012741</name>
</gene>
<dbReference type="EMBL" id="VJMJ01000162">
    <property type="protein sequence ID" value="KAF0729680.1"/>
    <property type="molecule type" value="Genomic_DNA"/>
</dbReference>
<dbReference type="InterPro" id="IPR022742">
    <property type="entry name" value="Hydrolase_4"/>
</dbReference>
<dbReference type="AlphaFoldDB" id="A0A6G0WQL7"/>
<dbReference type="InterPro" id="IPR029058">
    <property type="entry name" value="AB_hydrolase_fold"/>
</dbReference>
<dbReference type="Pfam" id="PF12146">
    <property type="entry name" value="Hydrolase_4"/>
    <property type="match status" value="1"/>
</dbReference>
<comment type="caution">
    <text evidence="2">The sequence shown here is derived from an EMBL/GenBank/DDBJ whole genome shotgun (WGS) entry which is preliminary data.</text>
</comment>